<keyword evidence="3" id="KW-0804">Transcription</keyword>
<dbReference type="InterPro" id="IPR053142">
    <property type="entry name" value="PchR_regulatory_protein"/>
</dbReference>
<dbReference type="Gene3D" id="1.10.10.60">
    <property type="entry name" value="Homeodomain-like"/>
    <property type="match status" value="1"/>
</dbReference>
<feature type="domain" description="HTH araC/xylS-type" evidence="4">
    <location>
        <begin position="230"/>
        <end position="326"/>
    </location>
</feature>
<dbReference type="GO" id="GO:0003700">
    <property type="term" value="F:DNA-binding transcription factor activity"/>
    <property type="evidence" value="ECO:0007669"/>
    <property type="project" value="InterPro"/>
</dbReference>
<keyword evidence="2 5" id="KW-0238">DNA-binding</keyword>
<name>A0A1T4U3B7_9BACT</name>
<keyword evidence="6" id="KW-1185">Reference proteome</keyword>
<accession>A0A1T4U3B7</accession>
<dbReference type="Proteomes" id="UP000190367">
    <property type="component" value="Unassembled WGS sequence"/>
</dbReference>
<protein>
    <submittedName>
        <fullName evidence="5">AraC-type DNA-binding protein</fullName>
    </submittedName>
</protein>
<dbReference type="PROSITE" id="PS01124">
    <property type="entry name" value="HTH_ARAC_FAMILY_2"/>
    <property type="match status" value="1"/>
</dbReference>
<dbReference type="PANTHER" id="PTHR47893:SF1">
    <property type="entry name" value="REGULATORY PROTEIN PCHR"/>
    <property type="match status" value="1"/>
</dbReference>
<dbReference type="InterPro" id="IPR018060">
    <property type="entry name" value="HTH_AraC"/>
</dbReference>
<organism evidence="5 6">
    <name type="scientific">Chitinophaga eiseniae</name>
    <dbReference type="NCBI Taxonomy" id="634771"/>
    <lineage>
        <taxon>Bacteria</taxon>
        <taxon>Pseudomonadati</taxon>
        <taxon>Bacteroidota</taxon>
        <taxon>Chitinophagia</taxon>
        <taxon>Chitinophagales</taxon>
        <taxon>Chitinophagaceae</taxon>
        <taxon>Chitinophaga</taxon>
    </lineage>
</organism>
<proteinExistence type="predicted"/>
<dbReference type="PANTHER" id="PTHR47893">
    <property type="entry name" value="REGULATORY PROTEIN PCHR"/>
    <property type="match status" value="1"/>
</dbReference>
<dbReference type="STRING" id="634771.SAMN04488128_10883"/>
<evidence type="ECO:0000313" key="6">
    <source>
        <dbReference type="Proteomes" id="UP000190367"/>
    </source>
</evidence>
<dbReference type="SUPFAM" id="SSF46689">
    <property type="entry name" value="Homeodomain-like"/>
    <property type="match status" value="1"/>
</dbReference>
<sequence>MSLIHTMEFVIANAPSIHLVPAVTVPEAYRQYTQGFARPNLFTSSKIDILVQRYEASGTSIVNIVFIAHEKSIVETQVKGVFHVCSCMLQGTAEVFVRNVGKVLLYQGQFNLFEIKPEKLLLYFEPGVYEWQGMAFSRKQISDLAGLSPMLNKWLSMIDGAKFVAVSKHSGIIQEELGNRIREMKKAAVPEKLKHLWMQHKIFEVLMWVVGYFEGEQPSDAGNNEFMLFAGIKSYIDQNLDIPHTIAELAHMYNISESKIKRGFSKYYQIPISKYLIKQRMETAERLVRESGLSMNKIAYMLGYGYPANFTREYKKYHGKLPGAAR</sequence>
<dbReference type="OrthoDB" id="651776at2"/>
<gene>
    <name evidence="5" type="ORF">SAMN04488128_10883</name>
</gene>
<dbReference type="Pfam" id="PF12833">
    <property type="entry name" value="HTH_18"/>
    <property type="match status" value="1"/>
</dbReference>
<evidence type="ECO:0000256" key="1">
    <source>
        <dbReference type="ARBA" id="ARBA00023015"/>
    </source>
</evidence>
<evidence type="ECO:0000313" key="5">
    <source>
        <dbReference type="EMBL" id="SKA47049.1"/>
    </source>
</evidence>
<dbReference type="PROSITE" id="PS00041">
    <property type="entry name" value="HTH_ARAC_FAMILY_1"/>
    <property type="match status" value="1"/>
</dbReference>
<evidence type="ECO:0000256" key="2">
    <source>
        <dbReference type="ARBA" id="ARBA00023125"/>
    </source>
</evidence>
<dbReference type="InterPro" id="IPR009057">
    <property type="entry name" value="Homeodomain-like_sf"/>
</dbReference>
<reference evidence="6" key="1">
    <citation type="submission" date="2017-02" db="EMBL/GenBank/DDBJ databases">
        <authorList>
            <person name="Varghese N."/>
            <person name="Submissions S."/>
        </authorList>
    </citation>
    <scope>NUCLEOTIDE SEQUENCE [LARGE SCALE GENOMIC DNA]</scope>
    <source>
        <strain evidence="6">DSM 22224</strain>
    </source>
</reference>
<dbReference type="RefSeq" id="WP_078673138.1">
    <property type="nucleotide sequence ID" value="NZ_FUWZ01000008.1"/>
</dbReference>
<dbReference type="InterPro" id="IPR018062">
    <property type="entry name" value="HTH_AraC-typ_CS"/>
</dbReference>
<dbReference type="AlphaFoldDB" id="A0A1T4U3B7"/>
<dbReference type="GO" id="GO:0043565">
    <property type="term" value="F:sequence-specific DNA binding"/>
    <property type="evidence" value="ECO:0007669"/>
    <property type="project" value="InterPro"/>
</dbReference>
<dbReference type="SMART" id="SM00342">
    <property type="entry name" value="HTH_ARAC"/>
    <property type="match status" value="1"/>
</dbReference>
<evidence type="ECO:0000259" key="4">
    <source>
        <dbReference type="PROSITE" id="PS01124"/>
    </source>
</evidence>
<evidence type="ECO:0000256" key="3">
    <source>
        <dbReference type="ARBA" id="ARBA00023163"/>
    </source>
</evidence>
<keyword evidence="1" id="KW-0805">Transcription regulation</keyword>
<dbReference type="EMBL" id="FUWZ01000008">
    <property type="protein sequence ID" value="SKA47049.1"/>
    <property type="molecule type" value="Genomic_DNA"/>
</dbReference>